<feature type="transmembrane region" description="Helical" evidence="10">
    <location>
        <begin position="29"/>
        <end position="51"/>
    </location>
</feature>
<evidence type="ECO:0000313" key="13">
    <source>
        <dbReference type="WBParaSite" id="Minc3s01287g22492"/>
    </source>
</evidence>
<reference evidence="13" key="1">
    <citation type="submission" date="2022-11" db="UniProtKB">
        <authorList>
            <consortium name="WormBaseParasite"/>
        </authorList>
    </citation>
    <scope>IDENTIFICATION</scope>
</reference>
<feature type="compositionally biased region" description="Low complexity" evidence="9">
    <location>
        <begin position="1143"/>
        <end position="1156"/>
    </location>
</feature>
<feature type="transmembrane region" description="Helical" evidence="10">
    <location>
        <begin position="193"/>
        <end position="211"/>
    </location>
</feature>
<evidence type="ECO:0000256" key="1">
    <source>
        <dbReference type="ARBA" id="ARBA00004141"/>
    </source>
</evidence>
<evidence type="ECO:0000256" key="2">
    <source>
        <dbReference type="ARBA" id="ARBA00022448"/>
    </source>
</evidence>
<feature type="transmembrane region" description="Helical" evidence="10">
    <location>
        <begin position="306"/>
        <end position="328"/>
    </location>
</feature>
<dbReference type="Gene3D" id="1.10.287.70">
    <property type="match status" value="1"/>
</dbReference>
<keyword evidence="4 10" id="KW-1133">Transmembrane helix</keyword>
<organism evidence="12 13">
    <name type="scientific">Meloidogyne incognita</name>
    <name type="common">Southern root-knot nematode worm</name>
    <name type="synonym">Oxyuris incognita</name>
    <dbReference type="NCBI Taxonomy" id="6306"/>
    <lineage>
        <taxon>Eukaryota</taxon>
        <taxon>Metazoa</taxon>
        <taxon>Ecdysozoa</taxon>
        <taxon>Nematoda</taxon>
        <taxon>Chromadorea</taxon>
        <taxon>Rhabditida</taxon>
        <taxon>Tylenchina</taxon>
        <taxon>Tylenchomorpha</taxon>
        <taxon>Tylenchoidea</taxon>
        <taxon>Meloidogynidae</taxon>
        <taxon>Meloidogyninae</taxon>
        <taxon>Meloidogyne</taxon>
        <taxon>Meloidogyne incognita group</taxon>
    </lineage>
</organism>
<feature type="transmembrane region" description="Helical" evidence="10">
    <location>
        <begin position="337"/>
        <end position="354"/>
    </location>
</feature>
<dbReference type="GO" id="GO:0022841">
    <property type="term" value="F:potassium ion leak channel activity"/>
    <property type="evidence" value="ECO:0007669"/>
    <property type="project" value="TreeGrafter"/>
</dbReference>
<dbReference type="AlphaFoldDB" id="A0A914MCT8"/>
<evidence type="ECO:0000256" key="10">
    <source>
        <dbReference type="SAM" id="Phobius"/>
    </source>
</evidence>
<proteinExistence type="inferred from homology"/>
<feature type="domain" description="Potassium channel" evidence="11">
    <location>
        <begin position="314"/>
        <end position="384"/>
    </location>
</feature>
<evidence type="ECO:0000256" key="3">
    <source>
        <dbReference type="ARBA" id="ARBA00022692"/>
    </source>
</evidence>
<comment type="similarity">
    <text evidence="8">Belongs to the two pore domain potassium channel (TC 1.A.1.8) family.</text>
</comment>
<dbReference type="InterPro" id="IPR013099">
    <property type="entry name" value="K_chnl_dom"/>
</dbReference>
<dbReference type="PANTHER" id="PTHR11003:SF110">
    <property type="entry name" value="POTASSIUM CHANNEL DOMAIN-CONTAINING PROTEIN"/>
    <property type="match status" value="1"/>
</dbReference>
<dbReference type="SUPFAM" id="SSF81324">
    <property type="entry name" value="Voltage-gated potassium channels"/>
    <property type="match status" value="2"/>
</dbReference>
<dbReference type="GO" id="GO:0030322">
    <property type="term" value="P:stabilization of membrane potential"/>
    <property type="evidence" value="ECO:0007669"/>
    <property type="project" value="TreeGrafter"/>
</dbReference>
<feature type="transmembrane region" description="Helical" evidence="10">
    <location>
        <begin position="162"/>
        <end position="181"/>
    </location>
</feature>
<comment type="subcellular location">
    <subcellularLocation>
        <location evidence="1">Membrane</location>
        <topology evidence="1">Multi-pass membrane protein</topology>
    </subcellularLocation>
</comment>
<dbReference type="Proteomes" id="UP000887563">
    <property type="component" value="Unplaced"/>
</dbReference>
<feature type="region of interest" description="Disordered" evidence="9">
    <location>
        <begin position="1137"/>
        <end position="1178"/>
    </location>
</feature>
<dbReference type="GO" id="GO:0005886">
    <property type="term" value="C:plasma membrane"/>
    <property type="evidence" value="ECO:0007669"/>
    <property type="project" value="TreeGrafter"/>
</dbReference>
<dbReference type="GO" id="GO:0015271">
    <property type="term" value="F:outward rectifier potassium channel activity"/>
    <property type="evidence" value="ECO:0007669"/>
    <property type="project" value="TreeGrafter"/>
</dbReference>
<evidence type="ECO:0000256" key="9">
    <source>
        <dbReference type="SAM" id="MobiDB-lite"/>
    </source>
</evidence>
<evidence type="ECO:0000256" key="4">
    <source>
        <dbReference type="ARBA" id="ARBA00022989"/>
    </source>
</evidence>
<keyword evidence="3 8" id="KW-0812">Transmembrane</keyword>
<evidence type="ECO:0000259" key="11">
    <source>
        <dbReference type="Pfam" id="PF07885"/>
    </source>
</evidence>
<name>A0A914MCT8_MELIC</name>
<keyword evidence="2 8" id="KW-0813">Transport</keyword>
<keyword evidence="6 10" id="KW-0472">Membrane</keyword>
<feature type="domain" description="Potassium channel" evidence="11">
    <location>
        <begin position="161"/>
        <end position="218"/>
    </location>
</feature>
<feature type="transmembrane region" description="Helical" evidence="10">
    <location>
        <begin position="360"/>
        <end position="387"/>
    </location>
</feature>
<keyword evidence="5 8" id="KW-0406">Ion transport</keyword>
<evidence type="ECO:0000256" key="5">
    <source>
        <dbReference type="ARBA" id="ARBA00023065"/>
    </source>
</evidence>
<keyword evidence="7 8" id="KW-0407">Ion channel</keyword>
<evidence type="ECO:0000256" key="6">
    <source>
        <dbReference type="ARBA" id="ARBA00023136"/>
    </source>
</evidence>
<dbReference type="Pfam" id="PF07885">
    <property type="entry name" value="Ion_trans_2"/>
    <property type="match status" value="2"/>
</dbReference>
<dbReference type="InterPro" id="IPR003280">
    <property type="entry name" value="2pore_dom_K_chnl"/>
</dbReference>
<dbReference type="PANTHER" id="PTHR11003">
    <property type="entry name" value="POTASSIUM CHANNEL, SUBFAMILY K"/>
    <property type="match status" value="1"/>
</dbReference>
<dbReference type="PRINTS" id="PR01333">
    <property type="entry name" value="2POREKCHANEL"/>
</dbReference>
<evidence type="ECO:0000313" key="12">
    <source>
        <dbReference type="Proteomes" id="UP000887563"/>
    </source>
</evidence>
<feature type="region of interest" description="Disordered" evidence="9">
    <location>
        <begin position="499"/>
        <end position="519"/>
    </location>
</feature>
<evidence type="ECO:0000256" key="7">
    <source>
        <dbReference type="ARBA" id="ARBA00023303"/>
    </source>
</evidence>
<keyword evidence="12" id="KW-1185">Reference proteome</keyword>
<accession>A0A914MCT8</accession>
<dbReference type="WBParaSite" id="Minc3s01287g22492">
    <property type="protein sequence ID" value="Minc3s01287g22492"/>
    <property type="gene ID" value="Minc3s01287g22492"/>
</dbReference>
<protein>
    <submittedName>
        <fullName evidence="13">Potassium channel domain-containing protein</fullName>
    </submittedName>
</protein>
<sequence>MGDTDSFKDLQNLLDNVEKLNSWRKYARLVLPHVGLVLVVCIYAMIGAWIFHSIESPHEDRLKINGIKKVQELRRSLAKEMLNRKQKLNKEQRKWIEERKLFLRKFGEQLFHVYKEQYVRYEDVRPALTLIQQQQQLSSTITPHLDPRFRRHFSKSRSEGKMWTPSSALFFAATTMATIGYGNIVPMTNQGRIACIIFALFGAPLAIITIGDLGKFLSECTIWLYRHSKDKYRFYRYRISQSLMAHRSNQRRRLKEDFISGELAGDLEMGNNNNADDLNSWDENHKTESEKRMNDWEYQDKSETEVPVIVVFAILLLYIAFGGFLFALLESWTYMDAFYYCFVSLTTIGFGDFVPDRHEYIVIMLLYLGIGLAVTTMCIDLVGVQYIQKIHYFGRKFQGTDILQILRRKRMLERRFAMGEGKEFIEFVIKHEREALNPLQQRAIFVQPSHHIVSHLHEMDQPEDGKLSLQSEKEAAWLEQDTQQESELVLATELMPKVFEPEPLPKRSPTITPSSESERSLMYSRLNNDRLNSWAESGPTPSIKSSLLSTEPSVEHRQQTYQNFISPQPSLNSFAFNFPIPSPDLRQIAETARTRRRLVSCPSFPSYPVELSLAPPIELEKASELVHIPFVLDLPPSPPPPEPEPPSMKTEVLPTINKADESVVEDPKPSNVEEALPPIARAVVMHEQVGEQTKDSSTEAQVAQRLLPSFTPSDMLGITKSEMTRLSPEQFVNEQQHLLLPETVQADENAPEETTFSSADEWDRLMNLASTEQLPNIVSYVRQMISDVPQIPSLERLSISEEDELIFFADTEAEEEEPAFEIDLGAFELVDAGISAEELLANEDPTDENAPEETTFSSADEWDRLMNLASTEQLPNIVSYVRQMISDVPQIPSLERLSISEEDELIFFADTEAEEEEPAFEIDLGAFELVDAGISAEELLANEDPVIYHRDMPVHSVHHDTVQTEAAIQNLMNASQSMLSSQIPPTMVADNYCFAVDADKIQMDDVLGDEHWWKHTSRPTKYFYSEDLRHFYRVNLLTSRGKIISARLANTTPAMGGAGSVAEMLPPEMSQQQRGDFGLTSSFSMPNTARRSLTFCTGSAGRPSFAIPSLDPSQIIPPNVLPSLSLSPSTSGFVGRHSIAPFSSSSSTSQQQQDQQITPTSGGHWKQPEMAQRGEPVDLSKVYRQKDFILK</sequence>
<evidence type="ECO:0000256" key="8">
    <source>
        <dbReference type="RuleBase" id="RU003857"/>
    </source>
</evidence>